<comment type="similarity">
    <text evidence="2 7 8">Belongs to the universal ribosomal protein uS2 family.</text>
</comment>
<dbReference type="GO" id="GO:0006412">
    <property type="term" value="P:translation"/>
    <property type="evidence" value="ECO:0007669"/>
    <property type="project" value="UniProtKB-UniRule"/>
</dbReference>
<dbReference type="CDD" id="cd01425">
    <property type="entry name" value="RPS2"/>
    <property type="match status" value="1"/>
</dbReference>
<evidence type="ECO:0000256" key="1">
    <source>
        <dbReference type="ARBA" id="ARBA00004496"/>
    </source>
</evidence>
<evidence type="ECO:0000256" key="4">
    <source>
        <dbReference type="ARBA" id="ARBA00022980"/>
    </source>
</evidence>
<comment type="caution">
    <text evidence="9">The sequence shown here is derived from an EMBL/GenBank/DDBJ whole genome shotgun (WGS) entry which is preliminary data.</text>
</comment>
<dbReference type="InterPro" id="IPR027498">
    <property type="entry name" value="Ribosomal_uS2_euk"/>
</dbReference>
<keyword evidence="4 7" id="KW-0689">Ribosomal protein</keyword>
<dbReference type="Pfam" id="PF00318">
    <property type="entry name" value="Ribosomal_S2"/>
    <property type="match status" value="1"/>
</dbReference>
<dbReference type="HAMAP" id="MF_03015">
    <property type="entry name" value="Ribosomal_S2_euk"/>
    <property type="match status" value="1"/>
</dbReference>
<dbReference type="InterPro" id="IPR001865">
    <property type="entry name" value="Ribosomal_uS2"/>
</dbReference>
<dbReference type="EMBL" id="BDRX01000078">
    <property type="protein sequence ID" value="GBF96349.1"/>
    <property type="molecule type" value="Genomic_DNA"/>
</dbReference>
<evidence type="ECO:0000256" key="7">
    <source>
        <dbReference type="HAMAP-Rule" id="MF_03015"/>
    </source>
</evidence>
<dbReference type="GO" id="GO:0022627">
    <property type="term" value="C:cytosolic small ribosomal subunit"/>
    <property type="evidence" value="ECO:0007669"/>
    <property type="project" value="UniProtKB-UniRule"/>
</dbReference>
<organism evidence="9 10">
    <name type="scientific">Raphidocelis subcapitata</name>
    <dbReference type="NCBI Taxonomy" id="307507"/>
    <lineage>
        <taxon>Eukaryota</taxon>
        <taxon>Viridiplantae</taxon>
        <taxon>Chlorophyta</taxon>
        <taxon>core chlorophytes</taxon>
        <taxon>Chlorophyceae</taxon>
        <taxon>CS clade</taxon>
        <taxon>Sphaeropleales</taxon>
        <taxon>Selenastraceae</taxon>
        <taxon>Raphidocelis</taxon>
    </lineage>
</organism>
<evidence type="ECO:0000256" key="6">
    <source>
        <dbReference type="ARBA" id="ARBA00035256"/>
    </source>
</evidence>
<dbReference type="FunCoup" id="A0A2V0P9V6">
    <property type="interactions" value="1793"/>
</dbReference>
<evidence type="ECO:0000256" key="5">
    <source>
        <dbReference type="ARBA" id="ARBA00023274"/>
    </source>
</evidence>
<dbReference type="Proteomes" id="UP000247498">
    <property type="component" value="Unassembled WGS sequence"/>
</dbReference>
<dbReference type="PRINTS" id="PR00395">
    <property type="entry name" value="RIBOSOMALS2"/>
</dbReference>
<dbReference type="GO" id="GO:0003735">
    <property type="term" value="F:structural constituent of ribosome"/>
    <property type="evidence" value="ECO:0007669"/>
    <property type="project" value="UniProtKB-UniRule"/>
</dbReference>
<comment type="subunit">
    <text evidence="7">Component of the small ribosomal subunit. Mature ribosomes consist of a small (40S) and a large (60S) subunit. The 40S subunit contains about 33 different proteins and 1 molecule of RNA (18S). The 60S subunit contains about 49 different proteins and 3 molecules of RNA (25S, 5.8S and 5S). Interacts with ribosomal protein S21.</text>
</comment>
<dbReference type="Gene3D" id="3.40.50.10490">
    <property type="entry name" value="Glucose-6-phosphate isomerase like protein, domain 1"/>
    <property type="match status" value="1"/>
</dbReference>
<dbReference type="SUPFAM" id="SSF52313">
    <property type="entry name" value="Ribosomal protein S2"/>
    <property type="match status" value="1"/>
</dbReference>
<evidence type="ECO:0000313" key="9">
    <source>
        <dbReference type="EMBL" id="GBF96349.1"/>
    </source>
</evidence>
<dbReference type="PANTHER" id="PTHR11489">
    <property type="entry name" value="40S RIBOSOMAL PROTEIN SA"/>
    <property type="match status" value="1"/>
</dbReference>
<evidence type="ECO:0000313" key="10">
    <source>
        <dbReference type="Proteomes" id="UP000247498"/>
    </source>
</evidence>
<dbReference type="PROSITE" id="PS00963">
    <property type="entry name" value="RIBOSOMAL_S2_2"/>
    <property type="match status" value="1"/>
</dbReference>
<dbReference type="NCBIfam" id="TIGR01012">
    <property type="entry name" value="uS2_euk_arch"/>
    <property type="match status" value="1"/>
</dbReference>
<keyword evidence="10" id="KW-1185">Reference proteome</keyword>
<evidence type="ECO:0000256" key="3">
    <source>
        <dbReference type="ARBA" id="ARBA00022490"/>
    </source>
</evidence>
<reference evidence="9 10" key="1">
    <citation type="journal article" date="2018" name="Sci. Rep.">
        <title>Raphidocelis subcapitata (=Pseudokirchneriella subcapitata) provides an insight into genome evolution and environmental adaptations in the Sphaeropleales.</title>
        <authorList>
            <person name="Suzuki S."/>
            <person name="Yamaguchi H."/>
            <person name="Nakajima N."/>
            <person name="Kawachi M."/>
        </authorList>
    </citation>
    <scope>NUCLEOTIDE SEQUENCE [LARGE SCALE GENOMIC DNA]</scope>
    <source>
        <strain evidence="9 10">NIES-35</strain>
    </source>
</reference>
<keyword evidence="5 7" id="KW-0687">Ribonucleoprotein</keyword>
<dbReference type="FunFam" id="3.40.50.10490:FF:000030">
    <property type="entry name" value="30S ribosomal protein S2"/>
    <property type="match status" value="1"/>
</dbReference>
<dbReference type="AlphaFoldDB" id="A0A2V0P9V6"/>
<comment type="subcellular location">
    <subcellularLocation>
        <location evidence="1 7">Cytoplasm</location>
    </subcellularLocation>
</comment>
<accession>A0A2V0P9V6</accession>
<keyword evidence="3 7" id="KW-0963">Cytoplasm</keyword>
<evidence type="ECO:0000256" key="8">
    <source>
        <dbReference type="RuleBase" id="RU003631"/>
    </source>
</evidence>
<dbReference type="InterPro" id="IPR023591">
    <property type="entry name" value="Ribosomal_uS2_flav_dom_sf"/>
</dbReference>
<gene>
    <name evidence="9" type="ORF">Rsub_09420</name>
</gene>
<sequence length="270" mass="28534">MAGLSQKEADIQMLLAAGCHLGTKNCSFQMERYVYRRRNDGIYVVNLEKTLEKLALAARVIVAIENPQDVVVLSARPYGQRAAFKFAQYLGAKCMAGRHTPGTFTNQIQKHFEEPRLLIVTDPRTDHQPVKESSYMNIPTIAFCDTDSSLQHVDVAIPANNKGKHSIGVLYFLLARMVGEPEETKEAEAEEAAADFGEFGALPAPAAADNWAAPAPGYDAAAAAAAGFEVAAAPAAEGGFEAAAAPTGFEAAAAPEAFAAAPAAEFGGGF</sequence>
<proteinExistence type="inferred from homology"/>
<dbReference type="InterPro" id="IPR018130">
    <property type="entry name" value="Ribosomal_uS2_CS"/>
</dbReference>
<dbReference type="InParanoid" id="A0A2V0P9V6"/>
<evidence type="ECO:0000256" key="2">
    <source>
        <dbReference type="ARBA" id="ARBA00006242"/>
    </source>
</evidence>
<dbReference type="InterPro" id="IPR005707">
    <property type="entry name" value="Ribosomal_uS2_euk/arc"/>
</dbReference>
<dbReference type="STRING" id="307507.A0A2V0P9V6"/>
<comment type="function">
    <text evidence="7">Required for the assembly and/or stability of the 40S ribosomal subunit. Required for the processing of the 20S rRNA-precursor to mature 18S rRNA in a late step of the maturation of 40S ribosomal subunits.</text>
</comment>
<name>A0A2V0P9V6_9CHLO</name>
<protein>
    <recommendedName>
        <fullName evidence="6 7">Small ribosomal subunit protein uS2</fullName>
    </recommendedName>
</protein>
<dbReference type="OrthoDB" id="414863at2759"/>
<dbReference type="GO" id="GO:0000028">
    <property type="term" value="P:ribosomal small subunit assembly"/>
    <property type="evidence" value="ECO:0007669"/>
    <property type="project" value="UniProtKB-UniRule"/>
</dbReference>